<reference evidence="2 3" key="1">
    <citation type="submission" date="2017-09" db="EMBL/GenBank/DDBJ databases">
        <authorList>
            <person name="Lee N."/>
            <person name="Cho B.-K."/>
        </authorList>
    </citation>
    <scope>NUCLEOTIDE SEQUENCE [LARGE SCALE GENOMIC DNA]</scope>
    <source>
        <strain evidence="2 3">ATCC 39115</strain>
    </source>
</reference>
<gene>
    <name evidence="2" type="ORF">CP969_00080</name>
</gene>
<feature type="compositionally biased region" description="Low complexity" evidence="1">
    <location>
        <begin position="184"/>
        <end position="197"/>
    </location>
</feature>
<accession>A0ABX6A7D6</accession>
<proteinExistence type="predicted"/>
<evidence type="ECO:0000313" key="2">
    <source>
        <dbReference type="EMBL" id="QEU83370.1"/>
    </source>
</evidence>
<evidence type="ECO:0000256" key="1">
    <source>
        <dbReference type="SAM" id="MobiDB-lite"/>
    </source>
</evidence>
<dbReference type="EMBL" id="CP023700">
    <property type="protein sequence ID" value="QEU83370.1"/>
    <property type="molecule type" value="Genomic_DNA"/>
</dbReference>
<evidence type="ECO:0000313" key="3">
    <source>
        <dbReference type="Proteomes" id="UP000327143"/>
    </source>
</evidence>
<protein>
    <submittedName>
        <fullName evidence="2">Uncharacterized protein</fullName>
    </submittedName>
</protein>
<dbReference type="Proteomes" id="UP000327143">
    <property type="component" value="Chromosome"/>
</dbReference>
<sequence length="197" mass="21357">MVISPGTVAAARTYARDMSGAPLPEPPADADTGPLEPAHEAAYYLGMGETFRILTRPDEPAPPDVKELSMAVRAVPGSGTWYRRGDEAARLITASDQRIRNLPQDPDQLWALLADVLQALDLHGQAPQLDGSNLRRDHLPGHPAAIRRTHPIGGWGPARVKWNPDGAHRWTDLHHGTWQWPGQTAEPAPSAPTTPGH</sequence>
<name>A0ABX6A7D6_STRVD</name>
<feature type="region of interest" description="Disordered" evidence="1">
    <location>
        <begin position="177"/>
        <end position="197"/>
    </location>
</feature>
<organism evidence="2 3">
    <name type="scientific">Streptomyces viridosporus T7A</name>
    <dbReference type="NCBI Taxonomy" id="665577"/>
    <lineage>
        <taxon>Bacteria</taxon>
        <taxon>Bacillati</taxon>
        <taxon>Actinomycetota</taxon>
        <taxon>Actinomycetes</taxon>
        <taxon>Kitasatosporales</taxon>
        <taxon>Streptomycetaceae</taxon>
        <taxon>Streptomyces</taxon>
    </lineage>
</organism>
<keyword evidence="3" id="KW-1185">Reference proteome</keyword>